<keyword evidence="1" id="KW-0677">Repeat</keyword>
<evidence type="ECO:0000313" key="4">
    <source>
        <dbReference type="EMBL" id="NDP48772.1"/>
    </source>
</evidence>
<evidence type="ECO:0000256" key="2">
    <source>
        <dbReference type="ARBA" id="ARBA00024044"/>
    </source>
</evidence>
<evidence type="ECO:0000313" key="5">
    <source>
        <dbReference type="Proteomes" id="UP000483432"/>
    </source>
</evidence>
<reference evidence="4 5" key="1">
    <citation type="submission" date="2019-09" db="EMBL/GenBank/DDBJ databases">
        <title>H2 Metabolism Revealed by Metagenomic Analysis in Subglacial Sediment of East Antarctica.</title>
        <authorList>
            <person name="Yang Z."/>
            <person name="Zhang Y."/>
            <person name="Lv Y."/>
            <person name="Yan W."/>
            <person name="Xiao X."/>
            <person name="Sun B."/>
            <person name="Ma H."/>
        </authorList>
    </citation>
    <scope>NUCLEOTIDE SEQUENCE [LARGE SCALE GENOMIC DNA]</scope>
    <source>
        <strain evidence="4">Bin2_2</strain>
    </source>
</reference>
<feature type="non-terminal residue" evidence="4">
    <location>
        <position position="1"/>
    </location>
</feature>
<evidence type="ECO:0000256" key="1">
    <source>
        <dbReference type="ARBA" id="ARBA00022737"/>
    </source>
</evidence>
<proteinExistence type="inferred from homology"/>
<dbReference type="EMBL" id="JAAFGW010000157">
    <property type="protein sequence ID" value="NDP48772.1"/>
    <property type="molecule type" value="Genomic_DNA"/>
</dbReference>
<gene>
    <name evidence="4" type="ORF">GZ085_10360</name>
</gene>
<dbReference type="Pfam" id="PF12288">
    <property type="entry name" value="CsoS2_M"/>
    <property type="match status" value="2"/>
</dbReference>
<dbReference type="AlphaFoldDB" id="A0A7C9P8M8"/>
<comment type="caution">
    <text evidence="4">The sequence shown here is derived from an EMBL/GenBank/DDBJ whole genome shotgun (WGS) entry which is preliminary data.</text>
</comment>
<organism evidence="4 5">
    <name type="scientific">Sulfuriferula multivorans</name>
    <dbReference type="NCBI Taxonomy" id="1559896"/>
    <lineage>
        <taxon>Bacteria</taxon>
        <taxon>Pseudomonadati</taxon>
        <taxon>Pseudomonadota</taxon>
        <taxon>Betaproteobacteria</taxon>
        <taxon>Nitrosomonadales</taxon>
        <taxon>Sulfuricellaceae</taxon>
        <taxon>Sulfuriferula</taxon>
    </lineage>
</organism>
<evidence type="ECO:0000256" key="3">
    <source>
        <dbReference type="SAM" id="MobiDB-lite"/>
    </source>
</evidence>
<comment type="similarity">
    <text evidence="2">Belongs to the CsoS2 family.</text>
</comment>
<feature type="compositionally biased region" description="Polar residues" evidence="3">
    <location>
        <begin position="396"/>
        <end position="414"/>
    </location>
</feature>
<name>A0A7C9P8M8_9PROT</name>
<feature type="region of interest" description="Disordered" evidence="3">
    <location>
        <begin position="140"/>
        <end position="174"/>
    </location>
</feature>
<feature type="region of interest" description="Disordered" evidence="3">
    <location>
        <begin position="382"/>
        <end position="418"/>
    </location>
</feature>
<accession>A0A7C9P8M8</accession>
<protein>
    <submittedName>
        <fullName evidence="4">Carboxysome shell protein</fullName>
    </submittedName>
</protein>
<dbReference type="InterPro" id="IPR020990">
    <property type="entry name" value="CSOS2/2B"/>
</dbReference>
<sequence>KAALQPTAARPSGRVRPNEAMASAAVADAPAKGCGCGCNGTKGGCGDSQPATNMMSAAAVSPASNVPRKAIEPTGRALARARRAALSQDGKAGLKRVAQATKIASSMPGQDWQAAIAKGATGRQKAMQRRVVQSLAGSIKPAKESRPAGRMRARMETPAPAKVEEGHTLSGHGVTGTMVERSKKVTGNEPGSCRAVTGTEYIGAEQFDTLCSARPAAAPTKVGVSHTLGERKVTGTEVGRATNVTGDEPGNCRGITGTEYLAAERYDEMCSSRPAASPAKAGVADTSKGKLVTGTSVTRSEKVTGNEPGSGRFLTGTEYLVPSGGVMAPDKVAVSHTSHGKAVTGTAVGHTSKLTGDENGSCRGITGTEYLAQEQFTSVCSTSAPKSPRKVGVMSSRGNQPVSGTEVGRSSQVTGDEPGSCLSITGSQYYTSGSFGALCDTASPKKVSVMQTLSGRSLTGTEVGRSPKVSGDEMGGCKSVTGTEYIGADQQRAVCAVSTPVAPVAKVAVDQTWRGQAVTGTYVGRSGSVTGDESGGCSPISGTPYIGRGQYNGFCEAPAMQAQEAIIRSSAVIPAAAVTGDRPGAGGSVMTGDERGACEVVSGTPYVGVDNTTSQCGTSGRFVARGNTQIEMTRQPAPVDFSINTPARTAQQKQFSDVTGSAYNSERITGPVNKAGGLITGTPEFRHRDTSAAQTEQAEAITAARRLTGEGSQAGRSVTGDAWDAMSKVTGTEGPSSMSRNPSARGVPRGVGMNAQLFRDVVERPVVVEDSRITGSAGNFGKGSLVTLSGGARG</sequence>
<dbReference type="GO" id="GO:0043886">
    <property type="term" value="F:structural constituent of carboxysome shell"/>
    <property type="evidence" value="ECO:0007669"/>
    <property type="project" value="InterPro"/>
</dbReference>
<dbReference type="Proteomes" id="UP000483432">
    <property type="component" value="Unassembled WGS sequence"/>
</dbReference>